<evidence type="ECO:0000313" key="1">
    <source>
        <dbReference type="EMBL" id="PQO45772.1"/>
    </source>
</evidence>
<dbReference type="EMBL" id="PUHZ01000013">
    <property type="protein sequence ID" value="PQO45772.1"/>
    <property type="molecule type" value="Genomic_DNA"/>
</dbReference>
<name>A0A2S8GMW8_9BACT</name>
<evidence type="ECO:0000313" key="2">
    <source>
        <dbReference type="Proteomes" id="UP000237819"/>
    </source>
</evidence>
<dbReference type="OrthoDB" id="1494609at2"/>
<dbReference type="RefSeq" id="WP_105335796.1">
    <property type="nucleotide sequence ID" value="NZ_PUHZ01000013.1"/>
</dbReference>
<organism evidence="1 2">
    <name type="scientific">Blastopirellula marina</name>
    <dbReference type="NCBI Taxonomy" id="124"/>
    <lineage>
        <taxon>Bacteria</taxon>
        <taxon>Pseudomonadati</taxon>
        <taxon>Planctomycetota</taxon>
        <taxon>Planctomycetia</taxon>
        <taxon>Pirellulales</taxon>
        <taxon>Pirellulaceae</taxon>
        <taxon>Blastopirellula</taxon>
    </lineage>
</organism>
<dbReference type="Proteomes" id="UP000237819">
    <property type="component" value="Unassembled WGS sequence"/>
</dbReference>
<proteinExistence type="predicted"/>
<dbReference type="AlphaFoldDB" id="A0A2S8GMW8"/>
<comment type="caution">
    <text evidence="1">The sequence shown here is derived from an EMBL/GenBank/DDBJ whole genome shotgun (WGS) entry which is preliminary data.</text>
</comment>
<accession>A0A2S8GMW8</accession>
<reference evidence="1 2" key="1">
    <citation type="submission" date="2018-02" db="EMBL/GenBank/DDBJ databases">
        <title>Comparative genomes isolates from brazilian mangrove.</title>
        <authorList>
            <person name="Araujo J.E."/>
            <person name="Taketani R.G."/>
            <person name="Silva M.C.P."/>
            <person name="Loureco M.V."/>
            <person name="Andreote F.D."/>
        </authorList>
    </citation>
    <scope>NUCLEOTIDE SEQUENCE [LARGE SCALE GENOMIC DNA]</scope>
    <source>
        <strain evidence="1 2">Nap-Phe MGV</strain>
    </source>
</reference>
<protein>
    <submittedName>
        <fullName evidence="1">Uncharacterized protein</fullName>
    </submittedName>
</protein>
<sequence>MQDFGWIAEKERLVEEFGIRPDSPPFPDGAAVRSLDDAVRQLRIFLKRDFDFNDDWVIESENWWYIPYGFIGCAGIIMDKLDGYVNALGSCYDLDLYFWAHNQNIKYEYADLTVTKVKNLQPTIATLMKMGNRAPLNPIPNKSDSAGNRTMFLTRENIAEQLANLPVTFANQSLWFTIGALKKSFDADDFSFSVKRGSWDQSP</sequence>
<gene>
    <name evidence="1" type="ORF">C5Y93_12660</name>
</gene>